<evidence type="ECO:0000313" key="1">
    <source>
        <dbReference type="EMBL" id="SDX52478.1"/>
    </source>
</evidence>
<dbReference type="RefSeq" id="WP_170856614.1">
    <property type="nucleotide sequence ID" value="NZ_FNOT01000002.1"/>
</dbReference>
<dbReference type="Proteomes" id="UP000198921">
    <property type="component" value="Unassembled WGS sequence"/>
</dbReference>
<dbReference type="STRING" id="1137993.SAMN05660209_00596"/>
<dbReference type="EMBL" id="FNOT01000002">
    <property type="protein sequence ID" value="SDX52478.1"/>
    <property type="molecule type" value="Genomic_DNA"/>
</dbReference>
<evidence type="ECO:0000313" key="2">
    <source>
        <dbReference type="Proteomes" id="UP000198921"/>
    </source>
</evidence>
<protein>
    <submittedName>
        <fullName evidence="1">Uncharacterized protein</fullName>
    </submittedName>
</protein>
<sequence length="131" mass="14097">MTAVVRLGAECDLTRESGPELSFGVTEFADLADGRRLVLRADRGFTSRLHGPGADESGAAWRHETLAGLAADVLATVLPDDAEETGEDHPWRELAGLLRARGVAVSTAELRRVPYVVELSDRVRARLPPAP</sequence>
<proteinExistence type="predicted"/>
<organism evidence="1 2">
    <name type="scientific">Geodermatophilus africanus</name>
    <dbReference type="NCBI Taxonomy" id="1137993"/>
    <lineage>
        <taxon>Bacteria</taxon>
        <taxon>Bacillati</taxon>
        <taxon>Actinomycetota</taxon>
        <taxon>Actinomycetes</taxon>
        <taxon>Geodermatophilales</taxon>
        <taxon>Geodermatophilaceae</taxon>
        <taxon>Geodermatophilus</taxon>
    </lineage>
</organism>
<gene>
    <name evidence="1" type="ORF">SAMN05660209_00596</name>
</gene>
<reference evidence="2" key="1">
    <citation type="submission" date="2016-10" db="EMBL/GenBank/DDBJ databases">
        <authorList>
            <person name="Varghese N."/>
            <person name="Submissions S."/>
        </authorList>
    </citation>
    <scope>NUCLEOTIDE SEQUENCE [LARGE SCALE GENOMIC DNA]</scope>
    <source>
        <strain evidence="2">DSM 45422</strain>
    </source>
</reference>
<keyword evidence="2" id="KW-1185">Reference proteome</keyword>
<dbReference type="AlphaFoldDB" id="A0A1H3CF00"/>
<accession>A0A1H3CF00</accession>
<name>A0A1H3CF00_9ACTN</name>